<gene>
    <name evidence="4" type="primary">LBD36_3</name>
    <name evidence="4" type="ORF">CK203_101763</name>
</gene>
<dbReference type="AlphaFoldDB" id="A0A438FB08"/>
<evidence type="ECO:0000256" key="1">
    <source>
        <dbReference type="ARBA" id="ARBA00005474"/>
    </source>
</evidence>
<feature type="domain" description="LOB" evidence="3">
    <location>
        <begin position="6"/>
        <end position="107"/>
    </location>
</feature>
<dbReference type="PANTHER" id="PTHR31301:SF68">
    <property type="entry name" value="LOB DOMAIN-CONTAINING PROTEIN 32-RELATED"/>
    <property type="match status" value="1"/>
</dbReference>
<evidence type="ECO:0000313" key="5">
    <source>
        <dbReference type="Proteomes" id="UP000288805"/>
    </source>
</evidence>
<feature type="compositionally biased region" description="Low complexity" evidence="2">
    <location>
        <begin position="267"/>
        <end position="284"/>
    </location>
</feature>
<sequence length="378" mass="41752">MSSSNSPCAACKIRRQKCTQECVLAPYFPPDQPQKFVNVHKVFGASNVTKLLNELNAANREDAVNSLAYEAEARLRDPVYGCVGLISVLQQRLKQVQSDLLTAKKELAAYIGPSAMLPFIQHVEYMPQQYMSDPSSSSVIPYNMSPILGLPPGASHSGQLVIREPQPQQTQQYQHQQQQILEAQQLATAMAVRGQEILRTHEQQLQEQNLIRFDSGFDADAMVGAASSFNQMTEAVMSPSLALGTFDDAYQLEEQQQEHQLRPQLLPQTQKQPQQQQPQLPQQQRGVGSEEGRSVIAWPKLLISAKEPQFGFGIRLLPCAEIYSHDEDNTTLVAFVLLSPEGDPRLLPCKNVLPGLENTPSLTRNAGVSSGSGFGKKC</sequence>
<proteinExistence type="inferred from homology"/>
<name>A0A438FB08_VITVI</name>
<dbReference type="Pfam" id="PF03195">
    <property type="entry name" value="LOB"/>
    <property type="match status" value="1"/>
</dbReference>
<dbReference type="PANTHER" id="PTHR31301">
    <property type="entry name" value="LOB DOMAIN-CONTAINING PROTEIN 4-RELATED"/>
    <property type="match status" value="1"/>
</dbReference>
<comment type="caution">
    <text evidence="4">The sequence shown here is derived from an EMBL/GenBank/DDBJ whole genome shotgun (WGS) entry which is preliminary data.</text>
</comment>
<protein>
    <submittedName>
        <fullName evidence="4">LOB domain-containing protein 36</fullName>
    </submittedName>
</protein>
<organism evidence="4 5">
    <name type="scientific">Vitis vinifera</name>
    <name type="common">Grape</name>
    <dbReference type="NCBI Taxonomy" id="29760"/>
    <lineage>
        <taxon>Eukaryota</taxon>
        <taxon>Viridiplantae</taxon>
        <taxon>Streptophyta</taxon>
        <taxon>Embryophyta</taxon>
        <taxon>Tracheophyta</taxon>
        <taxon>Spermatophyta</taxon>
        <taxon>Magnoliopsida</taxon>
        <taxon>eudicotyledons</taxon>
        <taxon>Gunneridae</taxon>
        <taxon>Pentapetalae</taxon>
        <taxon>rosids</taxon>
        <taxon>Vitales</taxon>
        <taxon>Vitaceae</taxon>
        <taxon>Viteae</taxon>
        <taxon>Vitis</taxon>
    </lineage>
</organism>
<comment type="similarity">
    <text evidence="1">Belongs to the LOB domain-containing protein family.</text>
</comment>
<evidence type="ECO:0000256" key="2">
    <source>
        <dbReference type="SAM" id="MobiDB-lite"/>
    </source>
</evidence>
<reference evidence="4 5" key="1">
    <citation type="journal article" date="2018" name="PLoS Genet.">
        <title>Population sequencing reveals clonal diversity and ancestral inbreeding in the grapevine cultivar Chardonnay.</title>
        <authorList>
            <person name="Roach M.J."/>
            <person name="Johnson D.L."/>
            <person name="Bohlmann J."/>
            <person name="van Vuuren H.J."/>
            <person name="Jones S.J."/>
            <person name="Pretorius I.S."/>
            <person name="Schmidt S.A."/>
            <person name="Borneman A.R."/>
        </authorList>
    </citation>
    <scope>NUCLEOTIDE SEQUENCE [LARGE SCALE GENOMIC DNA]</scope>
    <source>
        <strain evidence="5">cv. Chardonnay</strain>
        <tissue evidence="4">Leaf</tissue>
    </source>
</reference>
<dbReference type="InterPro" id="IPR004883">
    <property type="entry name" value="LOB"/>
</dbReference>
<accession>A0A438FB08</accession>
<evidence type="ECO:0000259" key="3">
    <source>
        <dbReference type="PROSITE" id="PS50891"/>
    </source>
</evidence>
<dbReference type="PROSITE" id="PS50891">
    <property type="entry name" value="LOB"/>
    <property type="match status" value="1"/>
</dbReference>
<dbReference type="EMBL" id="QGNW01001064">
    <property type="protein sequence ID" value="RVW57163.1"/>
    <property type="molecule type" value="Genomic_DNA"/>
</dbReference>
<dbReference type="Proteomes" id="UP000288805">
    <property type="component" value="Unassembled WGS sequence"/>
</dbReference>
<dbReference type="OrthoDB" id="772606at2759"/>
<evidence type="ECO:0000313" key="4">
    <source>
        <dbReference type="EMBL" id="RVW57163.1"/>
    </source>
</evidence>
<feature type="region of interest" description="Disordered" evidence="2">
    <location>
        <begin position="267"/>
        <end position="289"/>
    </location>
</feature>